<evidence type="ECO:0000313" key="1">
    <source>
        <dbReference type="EMBL" id="CBA29860.1"/>
    </source>
</evidence>
<accession>C9YBC6</accession>
<protein>
    <submittedName>
        <fullName evidence="1">Uncharacterized protein</fullName>
    </submittedName>
</protein>
<reference evidence="1" key="1">
    <citation type="journal article" date="2010" name="Nature">
        <title>The dynamic genome of Hydra.</title>
        <authorList>
            <person name="Chapman J.A."/>
            <person name="Kirkness E.F."/>
            <person name="Simakov O."/>
            <person name="Hampson S.E."/>
            <person name="Mitros T."/>
            <person name="Weinmaier T."/>
            <person name="Rattei T."/>
            <person name="Balasubramanian P.G."/>
            <person name="Borman J."/>
            <person name="Busam D."/>
            <person name="Disbennett K."/>
            <person name="Pfannkoch C."/>
            <person name="Sumin N."/>
            <person name="Sutton G."/>
            <person name="Viswanathan L."/>
            <person name="Walenz B."/>
            <person name="Goodstein D.M."/>
            <person name="Hellsten U."/>
            <person name="Kawashima T."/>
            <person name="Prochnik S.E."/>
            <person name="Putnam N.H."/>
            <person name="Shu S."/>
            <person name="Blumberg B."/>
            <person name="Dana C.E."/>
            <person name="Gee L."/>
            <person name="Kibler D.F."/>
            <person name="Law L."/>
            <person name="Lindgens D."/>
            <person name="Martinez D.E."/>
            <person name="Peng J."/>
            <person name="Wigge P.A."/>
            <person name="Bertulat B."/>
            <person name="Guder C."/>
            <person name="Nakamura Y."/>
            <person name="Ozbek S."/>
            <person name="Watanabe H."/>
            <person name="Khalturin K."/>
            <person name="Hemmrich G."/>
            <person name="Franke A."/>
            <person name="Augustin R."/>
            <person name="Fraune S."/>
            <person name="Hayakawa E."/>
            <person name="Hayakawa S."/>
            <person name="Hirose M."/>
            <person name="Hwang J."/>
            <person name="Ikeo K."/>
            <person name="Nishimiya-Fujisawa C."/>
            <person name="Ogura A."/>
            <person name="Takahashi T."/>
            <person name="Steinmetz P.R."/>
            <person name="Zhang X."/>
            <person name="Aufschnaiter R."/>
            <person name="Eder M.K."/>
            <person name="Gorny A.K."/>
            <person name="Salvenmoser W."/>
            <person name="Heimberg A.M."/>
            <person name="Wheeler B.M."/>
            <person name="Peterson K.J."/>
            <person name="Boettger A."/>
            <person name="Tischler P."/>
            <person name="Wolf A."/>
            <person name="Gojobori T."/>
            <person name="Remington K.A."/>
            <person name="Strausberg R.L."/>
            <person name="Venter J."/>
            <person name="Technau U."/>
            <person name="Hobmayer B."/>
            <person name="Bosch T.C."/>
            <person name="Holstein T.W."/>
            <person name="Fujisawa T."/>
            <person name="Bode H.R."/>
            <person name="David C.N."/>
            <person name="Rokhsar D.S."/>
            <person name="Steele R.E."/>
        </authorList>
    </citation>
    <scope>NUCLEOTIDE SEQUENCE</scope>
</reference>
<dbReference type="EMBL" id="FN543104">
    <property type="protein sequence ID" value="CBA29860.1"/>
    <property type="molecule type" value="Genomic_DNA"/>
</dbReference>
<name>C9YBC6_CURXX</name>
<organism evidence="1">
    <name type="scientific">Curvibacter symbiont subsp. Hydra magnipapillata</name>
    <dbReference type="NCBI Taxonomy" id="667019"/>
    <lineage>
        <taxon>Bacteria</taxon>
        <taxon>Pseudomonadati</taxon>
        <taxon>Pseudomonadota</taxon>
        <taxon>Betaproteobacteria</taxon>
        <taxon>Burkholderiales</taxon>
        <taxon>Comamonadaceae</taxon>
        <taxon>Curvibacter</taxon>
    </lineage>
</organism>
<gene>
    <name evidence="1" type="ORF">Csp_A14270</name>
</gene>
<sequence>MDRQSQTADLAVLAYFAGLARFEQGFHVIAALAHWGGADASFISPLSCCSAIAAISMGQGILGTPKPAYPARGIARLSSIRSKKRTVRTL</sequence>
<proteinExistence type="predicted"/>
<dbReference type="AlphaFoldDB" id="C9YBC6"/>